<accession>A0ABU8F0E1</accession>
<evidence type="ECO:0000313" key="1">
    <source>
        <dbReference type="EMBL" id="MEI4768481.1"/>
    </source>
</evidence>
<dbReference type="EMBL" id="JBAWSY010000001">
    <property type="protein sequence ID" value="MEI4768481.1"/>
    <property type="molecule type" value="Genomic_DNA"/>
</dbReference>
<name>A0ABU8F0E1_9BACI</name>
<protein>
    <submittedName>
        <fullName evidence="1">Uncharacterized protein</fullName>
    </submittedName>
</protein>
<gene>
    <name evidence="1" type="ORF">WAX74_02275</name>
</gene>
<reference evidence="1 2" key="1">
    <citation type="submission" date="2024-01" db="EMBL/GenBank/DDBJ databases">
        <title>Seven novel Bacillus-like species.</title>
        <authorList>
            <person name="Liu G."/>
        </authorList>
    </citation>
    <scope>NUCLEOTIDE SEQUENCE [LARGE SCALE GENOMIC DNA]</scope>
    <source>
        <strain evidence="1 2">FJAT-51614</strain>
    </source>
</reference>
<sequence length="49" mass="5668">MKNLFSLFACINEAQTSFIAIHSTWHAHVSKNITARSIEKFDENMKDIE</sequence>
<dbReference type="RefSeq" id="WP_336496029.1">
    <property type="nucleotide sequence ID" value="NZ_JBAWSY010000001.1"/>
</dbReference>
<dbReference type="Proteomes" id="UP001364890">
    <property type="component" value="Unassembled WGS sequence"/>
</dbReference>
<proteinExistence type="predicted"/>
<organism evidence="1 2">
    <name type="scientific">Psychrobacillus mangrovi</name>
    <dbReference type="NCBI Taxonomy" id="3117745"/>
    <lineage>
        <taxon>Bacteria</taxon>
        <taxon>Bacillati</taxon>
        <taxon>Bacillota</taxon>
        <taxon>Bacilli</taxon>
        <taxon>Bacillales</taxon>
        <taxon>Bacillaceae</taxon>
        <taxon>Psychrobacillus</taxon>
    </lineage>
</organism>
<evidence type="ECO:0000313" key="2">
    <source>
        <dbReference type="Proteomes" id="UP001364890"/>
    </source>
</evidence>
<comment type="caution">
    <text evidence="1">The sequence shown here is derived from an EMBL/GenBank/DDBJ whole genome shotgun (WGS) entry which is preliminary data.</text>
</comment>
<keyword evidence="2" id="KW-1185">Reference proteome</keyword>